<dbReference type="Proteomes" id="UP001232063">
    <property type="component" value="Unassembled WGS sequence"/>
</dbReference>
<comment type="caution">
    <text evidence="1">The sequence shown here is derived from an EMBL/GenBank/DDBJ whole genome shotgun (WGS) entry which is preliminary data.</text>
</comment>
<name>A0AAE3R116_9BACT</name>
<dbReference type="EMBL" id="JASJOU010000004">
    <property type="protein sequence ID" value="MDJ1501681.1"/>
    <property type="molecule type" value="Genomic_DNA"/>
</dbReference>
<dbReference type="AlphaFoldDB" id="A0AAE3R116"/>
<sequence>MKQVFCKLSGAYFLKTVLVSVCVCLSLWTSALANATILRSQVFPLDSLMKEPHDSLVVHKIKPVFSLDFRNSTFDYQPVSIWGFNAGIAYGPKEHHVTLGYYWLGYFAEKRLSNLRKNEAIQADASYYNKNDFWFVSLIYWRNILFSERWIVSIPLEVGGGMVNVMPHDVKTDQTIGRSHRDFFVPAQAGVYGQWKATRWIGLSAQVGYRYAVFHTDVKQHFTGIYYSVGAVAYPELFHWVWNRVIHKKKKVYY</sequence>
<reference evidence="1" key="1">
    <citation type="submission" date="2023-05" db="EMBL/GenBank/DDBJ databases">
        <authorList>
            <person name="Zhang X."/>
        </authorList>
    </citation>
    <scope>NUCLEOTIDE SEQUENCE</scope>
    <source>
        <strain evidence="1">BD1B2-1</strain>
    </source>
</reference>
<accession>A0AAE3R116</accession>
<evidence type="ECO:0000313" key="1">
    <source>
        <dbReference type="EMBL" id="MDJ1501681.1"/>
    </source>
</evidence>
<protein>
    <submittedName>
        <fullName evidence="1">Uncharacterized protein</fullName>
    </submittedName>
</protein>
<organism evidence="1 2">
    <name type="scientific">Xanthocytophaga agilis</name>
    <dbReference type="NCBI Taxonomy" id="3048010"/>
    <lineage>
        <taxon>Bacteria</taxon>
        <taxon>Pseudomonadati</taxon>
        <taxon>Bacteroidota</taxon>
        <taxon>Cytophagia</taxon>
        <taxon>Cytophagales</taxon>
        <taxon>Rhodocytophagaceae</taxon>
        <taxon>Xanthocytophaga</taxon>
    </lineage>
</organism>
<proteinExistence type="predicted"/>
<keyword evidence="2" id="KW-1185">Reference proteome</keyword>
<dbReference type="RefSeq" id="WP_314511252.1">
    <property type="nucleotide sequence ID" value="NZ_JASJOU010000004.1"/>
</dbReference>
<evidence type="ECO:0000313" key="2">
    <source>
        <dbReference type="Proteomes" id="UP001232063"/>
    </source>
</evidence>
<gene>
    <name evidence="1" type="ORF">QNI22_13530</name>
</gene>